<feature type="modified residue" description="N6-(pyridoxal phosphate)lysine" evidence="5">
    <location>
        <position position="227"/>
    </location>
</feature>
<evidence type="ECO:0000313" key="8">
    <source>
        <dbReference type="Proteomes" id="UP000198327"/>
    </source>
</evidence>
<evidence type="ECO:0000313" key="7">
    <source>
        <dbReference type="EMBL" id="SNT25347.1"/>
    </source>
</evidence>
<dbReference type="InterPro" id="IPR050477">
    <property type="entry name" value="GrpII_AminoAcid_Decarb"/>
</dbReference>
<comment type="similarity">
    <text evidence="4">Belongs to the group II decarboxylase family. Sphingosine-1-phosphate lyase subfamily.</text>
</comment>
<reference evidence="8" key="1">
    <citation type="submission" date="2017-06" db="EMBL/GenBank/DDBJ databases">
        <authorList>
            <person name="Varghese N."/>
            <person name="Submissions S."/>
        </authorList>
    </citation>
    <scope>NUCLEOTIDE SEQUENCE [LARGE SCALE GENOMIC DNA]</scope>
    <source>
        <strain evidence="8">JCM 23211</strain>
    </source>
</reference>
<dbReference type="OrthoDB" id="3401800at2"/>
<dbReference type="InterPro" id="IPR015424">
    <property type="entry name" value="PyrdxlP-dep_Trfase"/>
</dbReference>
<dbReference type="RefSeq" id="WP_089249299.1">
    <property type="nucleotide sequence ID" value="NZ_FZOW01000012.1"/>
</dbReference>
<evidence type="ECO:0000256" key="3">
    <source>
        <dbReference type="ARBA" id="ARBA00023239"/>
    </source>
</evidence>
<gene>
    <name evidence="7" type="ORF">SAMN05421642_11232</name>
</gene>
<evidence type="ECO:0000256" key="2">
    <source>
        <dbReference type="ARBA" id="ARBA00022898"/>
    </source>
</evidence>
<evidence type="ECO:0000256" key="6">
    <source>
        <dbReference type="RuleBase" id="RU000382"/>
    </source>
</evidence>
<accession>A0A239L421</accession>
<dbReference type="InterPro" id="IPR002129">
    <property type="entry name" value="PyrdxlP-dep_de-COase"/>
</dbReference>
<dbReference type="GO" id="GO:0019752">
    <property type="term" value="P:carboxylic acid metabolic process"/>
    <property type="evidence" value="ECO:0007669"/>
    <property type="project" value="InterPro"/>
</dbReference>
<evidence type="ECO:0000256" key="5">
    <source>
        <dbReference type="PIRSR" id="PIRSR602129-50"/>
    </source>
</evidence>
<dbReference type="EMBL" id="FZOW01000012">
    <property type="protein sequence ID" value="SNT25347.1"/>
    <property type="molecule type" value="Genomic_DNA"/>
</dbReference>
<protein>
    <submittedName>
        <fullName evidence="7">Glutamate or tyrosine decarboxylase</fullName>
    </submittedName>
</protein>
<evidence type="ECO:0000256" key="4">
    <source>
        <dbReference type="ARBA" id="ARBA00038302"/>
    </source>
</evidence>
<dbReference type="GO" id="GO:0004058">
    <property type="term" value="F:aromatic-L-amino-acid decarboxylase activity"/>
    <property type="evidence" value="ECO:0007669"/>
    <property type="project" value="UniProtKB-ARBA"/>
</dbReference>
<dbReference type="PANTHER" id="PTHR42735">
    <property type="match status" value="1"/>
</dbReference>
<keyword evidence="3 6" id="KW-0456">Lyase</keyword>
<dbReference type="Gene3D" id="3.90.1150.10">
    <property type="entry name" value="Aspartate Aminotransferase, domain 1"/>
    <property type="match status" value="1"/>
</dbReference>
<dbReference type="SUPFAM" id="SSF53383">
    <property type="entry name" value="PLP-dependent transferases"/>
    <property type="match status" value="1"/>
</dbReference>
<comment type="cofactor">
    <cofactor evidence="1 5 6">
        <name>pyridoxal 5'-phosphate</name>
        <dbReference type="ChEBI" id="CHEBI:597326"/>
    </cofactor>
</comment>
<dbReference type="PANTHER" id="PTHR42735:SF6">
    <property type="entry name" value="SPHINGOSINE-1-PHOSPHATE LYASE 1"/>
    <property type="match status" value="1"/>
</dbReference>
<organism evidence="7 8">
    <name type="scientific">Rhodococcoides kyotonense</name>
    <dbReference type="NCBI Taxonomy" id="398843"/>
    <lineage>
        <taxon>Bacteria</taxon>
        <taxon>Bacillati</taxon>
        <taxon>Actinomycetota</taxon>
        <taxon>Actinomycetes</taxon>
        <taxon>Mycobacteriales</taxon>
        <taxon>Nocardiaceae</taxon>
        <taxon>Rhodococcoides</taxon>
    </lineage>
</organism>
<keyword evidence="8" id="KW-1185">Reference proteome</keyword>
<dbReference type="Pfam" id="PF00282">
    <property type="entry name" value="Pyridoxal_deC"/>
    <property type="match status" value="1"/>
</dbReference>
<dbReference type="AlphaFoldDB" id="A0A239L421"/>
<keyword evidence="2 5" id="KW-0663">Pyridoxal phosphate</keyword>
<dbReference type="Proteomes" id="UP000198327">
    <property type="component" value="Unassembled WGS sequence"/>
</dbReference>
<proteinExistence type="inferred from homology"/>
<sequence>MKPDEVLDRLRALRQHDAPTHGGRILSYVYDSGLPELDELAAAAAREVQSVNGLDPTVFPSSAIMEGELVAFGRRLFHGDDTVVGNVTTGGTESCILAVLGARDSATGVAGSIVVPSTAHAAFHKAAHLLGLEAVVVPVDPSSGVPDPVDVAAAVRDDTVLIVASAPNYPFGVLDPIAELASVALDHDIGLHVDACIGGLALPWWGELPAWDFAVPGVTSVSADLHKYGYAPKGASLLLVKGRDRHRHQYFGLTAWPGYPVVNPTLLGSRSVSSMAAAWAIVTYLGDDGFAELTSQMRDSTTALIAAIRAVPGLRVFGDPVGPLFAVEPDPLSPPPVDPHQWLNAVARRGFSLQAQPSLTQSDGTTLPRTTHLTVTPATVQVQGELVAALVSAADEVRGLGPAEPPAALADLATLFSDGTVTEEQAVGLSSDDVYSALQAAGVTGDGELDMASILAGIESLPRRVSARMLVEFLARVIEK</sequence>
<dbReference type="InterPro" id="IPR015421">
    <property type="entry name" value="PyrdxlP-dep_Trfase_major"/>
</dbReference>
<name>A0A239L421_9NOCA</name>
<evidence type="ECO:0000256" key="1">
    <source>
        <dbReference type="ARBA" id="ARBA00001933"/>
    </source>
</evidence>
<dbReference type="Gene3D" id="3.40.640.10">
    <property type="entry name" value="Type I PLP-dependent aspartate aminotransferase-like (Major domain)"/>
    <property type="match status" value="1"/>
</dbReference>
<dbReference type="InterPro" id="IPR015422">
    <property type="entry name" value="PyrdxlP-dep_Trfase_small"/>
</dbReference>
<dbReference type="GO" id="GO:0030170">
    <property type="term" value="F:pyridoxal phosphate binding"/>
    <property type="evidence" value="ECO:0007669"/>
    <property type="project" value="InterPro"/>
</dbReference>